<dbReference type="EMBL" id="GBBL01000106">
    <property type="protein sequence ID" value="JAC27214.1"/>
    <property type="molecule type" value="mRNA"/>
</dbReference>
<evidence type="ECO:0000256" key="1">
    <source>
        <dbReference type="SAM" id="SignalP"/>
    </source>
</evidence>
<name>A0A023G0J1_AMBPA</name>
<proteinExistence type="evidence at transcript level"/>
<protein>
    <submittedName>
        <fullName evidence="2">Putative secreted protein</fullName>
    </submittedName>
</protein>
<feature type="chain" id="PRO_5001517877" evidence="1">
    <location>
        <begin position="28"/>
        <end position="147"/>
    </location>
</feature>
<keyword evidence="1" id="KW-0732">Signal</keyword>
<evidence type="ECO:0000313" key="2">
    <source>
        <dbReference type="EMBL" id="JAC27214.1"/>
    </source>
</evidence>
<reference evidence="2" key="1">
    <citation type="submission" date="2014-03" db="EMBL/GenBank/DDBJ databases">
        <title>The sialotranscriptome of Amblyomma triste, Amblyomma parvum and Amblyomma cajennense ticks, uncovered by 454-based RNA-seq.</title>
        <authorList>
            <person name="Garcia G.R."/>
            <person name="Gardinassi L.G."/>
            <person name="Ribeiro J.M."/>
            <person name="Anatrielo E."/>
            <person name="Ferreira B.R."/>
            <person name="Moreira H.N."/>
            <person name="Mafra C."/>
            <person name="Olegario M.M."/>
            <person name="Szabo P.J."/>
            <person name="Miranda-Santos I.K."/>
            <person name="Maruyama S.R."/>
        </authorList>
    </citation>
    <scope>NUCLEOTIDE SEQUENCE</scope>
    <source>
        <strain evidence="2">Araguapaz</strain>
        <tissue evidence="2">Salivary glands</tissue>
    </source>
</reference>
<sequence>MNCAWIVGFRQLLLSSCTLMLTFVLETQSVCESLHRDGFSWLLTDGTRGPSGTGCCSTDVLTTKDARVDRPVRSLNTLSLGAKSTGILRPARSRSGSAAAGRSPSLSCRSFCSSFRVAKVRHTPAGAAAAEDQRALLPVSPRVIRGE</sequence>
<feature type="signal peptide" evidence="1">
    <location>
        <begin position="1"/>
        <end position="27"/>
    </location>
</feature>
<accession>A0A023G0J1</accession>
<feature type="non-terminal residue" evidence="2">
    <location>
        <position position="147"/>
    </location>
</feature>
<dbReference type="AlphaFoldDB" id="A0A023G0J1"/>
<organism evidence="2">
    <name type="scientific">Amblyomma parvum</name>
    <name type="common">South American tick</name>
    <dbReference type="NCBI Taxonomy" id="251391"/>
    <lineage>
        <taxon>Eukaryota</taxon>
        <taxon>Metazoa</taxon>
        <taxon>Ecdysozoa</taxon>
        <taxon>Arthropoda</taxon>
        <taxon>Chelicerata</taxon>
        <taxon>Arachnida</taxon>
        <taxon>Acari</taxon>
        <taxon>Parasitiformes</taxon>
        <taxon>Ixodida</taxon>
        <taxon>Ixodoidea</taxon>
        <taxon>Ixodidae</taxon>
        <taxon>Amblyomminae</taxon>
        <taxon>Amblyomma</taxon>
    </lineage>
</organism>